<organism evidence="7 8">
    <name type="scientific">Marivirga lumbricoides</name>
    <dbReference type="NCBI Taxonomy" id="1046115"/>
    <lineage>
        <taxon>Bacteria</taxon>
        <taxon>Pseudomonadati</taxon>
        <taxon>Bacteroidota</taxon>
        <taxon>Cytophagia</taxon>
        <taxon>Cytophagales</taxon>
        <taxon>Marivirgaceae</taxon>
        <taxon>Marivirga</taxon>
    </lineage>
</organism>
<evidence type="ECO:0000256" key="3">
    <source>
        <dbReference type="ARBA" id="ARBA00022989"/>
    </source>
</evidence>
<comment type="subcellular location">
    <subcellularLocation>
        <location evidence="1">Membrane</location>
        <topology evidence="1">Single-pass membrane protein</topology>
    </subcellularLocation>
</comment>
<keyword evidence="4" id="KW-0472">Membrane</keyword>
<evidence type="ECO:0000256" key="2">
    <source>
        <dbReference type="ARBA" id="ARBA00022692"/>
    </source>
</evidence>
<feature type="region of interest" description="Disordered" evidence="5">
    <location>
        <begin position="939"/>
        <end position="976"/>
    </location>
</feature>
<feature type="domain" description="Translocation and assembly module TamB C-terminal" evidence="6">
    <location>
        <begin position="484"/>
        <end position="911"/>
    </location>
</feature>
<comment type="caution">
    <text evidence="7">The sequence shown here is derived from an EMBL/GenBank/DDBJ whole genome shotgun (WGS) entry which is preliminary data.</text>
</comment>
<dbReference type="PANTHER" id="PTHR36985:SF1">
    <property type="entry name" value="TRANSLOCATION AND ASSEMBLY MODULE SUBUNIT TAMB"/>
    <property type="match status" value="1"/>
</dbReference>
<gene>
    <name evidence="7" type="ORF">C9994_02845</name>
</gene>
<feature type="non-terminal residue" evidence="7">
    <location>
        <position position="1"/>
    </location>
</feature>
<dbReference type="GO" id="GO:0005886">
    <property type="term" value="C:plasma membrane"/>
    <property type="evidence" value="ECO:0007669"/>
    <property type="project" value="InterPro"/>
</dbReference>
<evidence type="ECO:0000256" key="5">
    <source>
        <dbReference type="SAM" id="MobiDB-lite"/>
    </source>
</evidence>
<name>A0A2T4DUJ2_9BACT</name>
<reference evidence="7 8" key="1">
    <citation type="submission" date="2018-03" db="EMBL/GenBank/DDBJ databases">
        <title>Cross-interface Injection: A General Nanoliter Liquid Handling Method Applied to Single Cells Genome Amplification Automated Nanoliter Liquid Handling Applied to Single Cell Multiple Displacement Amplification.</title>
        <authorList>
            <person name="Yun J."/>
            <person name="Xu P."/>
            <person name="Xu J."/>
            <person name="Dai X."/>
            <person name="Wang Y."/>
            <person name="Zheng X."/>
            <person name="Cao C."/>
            <person name="Yi Q."/>
            <person name="Zhu Y."/>
            <person name="Wang L."/>
            <person name="Dong Z."/>
            <person name="Huang Y."/>
            <person name="Huang L."/>
            <person name="Du W."/>
        </authorList>
    </citation>
    <scope>NUCLEOTIDE SEQUENCE [LARGE SCALE GENOMIC DNA]</scope>
    <source>
        <strain evidence="7 8">Z-D1-2</strain>
    </source>
</reference>
<accession>A0A2T4DUJ2</accession>
<evidence type="ECO:0000259" key="6">
    <source>
        <dbReference type="Pfam" id="PF04357"/>
    </source>
</evidence>
<feature type="domain" description="Translocation and assembly module TamB C-terminal" evidence="6">
    <location>
        <begin position="278"/>
        <end position="475"/>
    </location>
</feature>
<dbReference type="AlphaFoldDB" id="A0A2T4DUJ2"/>
<proteinExistence type="predicted"/>
<protein>
    <recommendedName>
        <fullName evidence="6">Translocation and assembly module TamB C-terminal domain-containing protein</fullName>
    </recommendedName>
</protein>
<evidence type="ECO:0000256" key="4">
    <source>
        <dbReference type="ARBA" id="ARBA00023136"/>
    </source>
</evidence>
<evidence type="ECO:0000313" key="7">
    <source>
        <dbReference type="EMBL" id="PTB97473.1"/>
    </source>
</evidence>
<keyword evidence="2" id="KW-0812">Transmembrane</keyword>
<keyword evidence="3" id="KW-1133">Transmembrane helix</keyword>
<evidence type="ECO:0000256" key="1">
    <source>
        <dbReference type="ARBA" id="ARBA00004167"/>
    </source>
</evidence>
<evidence type="ECO:0000313" key="8">
    <source>
        <dbReference type="Proteomes" id="UP000240608"/>
    </source>
</evidence>
<dbReference type="InterPro" id="IPR007452">
    <property type="entry name" value="TamB_C"/>
</dbReference>
<sequence>GIKLDSIEGQAFLRNVYAKYGGNVFTLDTLNINTNKQNDYRQLFIDSDILTGSVNGPYLFSQLQKDISTMVKEFQMNIRNDAEELEKYYSNLDSDKQYEKYQVLYDLNLKKINPLIKLFLPELYIKPNTNIIGSFTNGQTSIFNLTSKIDSLNYNNSSFKNNEVDLTFSKDHKDKNVLGMGYVYSRSQQFGENLSTENIEAELVWKGNTINFSGYLQQPQFENNLDLAGNIRFLTDTTTIEITQSRIEALNNTWQFKDDNLATLTDGKYLFQNFGIYTENQSIILNGELSSDSTKALNIKIDSFNIENVNSMLVDRDYGGFINGSVRIQSYQDKFLINSDVNVKDFYIDEFLIGNISGVTEWKAVERLMQMDFVVNRNGKEIVLIQGTYSPGVEQNSLNLNASLKEANLIIAEPFINTIFSDIRGRVNGNFQITGNLNYPVINGTGTVADGALRVNYLNTLYKFSGNVSFNQDKIALENIALLDEQGNNAYLSGDLLHDGFTDLSLNLRGQMNNFKVLNTTVNNNELFYGDAFATGSVSFIGPTQNLTIEANARTEKGTKLFIPVQSTSSVEQEDFIHFINVSDTANKKTNTFQKVEAVNVTGINLNLDIEITPEAYAEIIFDIKSGDIIRGRGNGDVSLNIDTNGSFTMLGDFTLTEGGYNFTLYNIINKEFKIQPGSKITWEGDPYGGILDIDAIYEQNVSLLPIIDTVYSSAPELKRRYPAQVMLELKGDLLKPQVDFDIGITGYPDNITNESGQPLSLGTEMAAFKAELASDEQELKRQVFSLLILRRLSPRASFAVSGSVGNSVSEFLSNQLSYWVTQIDENLEIDVDFGSFDEEQFNTFQLRLSYSFLDGRLRVTRDGGFTQGATDDVNQEILGILGDWSVEYLLSEDGKLRVKIYNRTNFSTLDRLNNTASTSTGVSLLHVTSFNKLREIFERNKQKEEPKDESQPEEEKDEPVKPNSEAVVREEDENS</sequence>
<feature type="compositionally biased region" description="Basic and acidic residues" evidence="5">
    <location>
        <begin position="939"/>
        <end position="951"/>
    </location>
</feature>
<dbReference type="PANTHER" id="PTHR36985">
    <property type="entry name" value="TRANSLOCATION AND ASSEMBLY MODULE SUBUNIT TAMB"/>
    <property type="match status" value="1"/>
</dbReference>
<dbReference type="Proteomes" id="UP000240608">
    <property type="component" value="Unassembled WGS sequence"/>
</dbReference>
<dbReference type="EMBL" id="PYVU01000013">
    <property type="protein sequence ID" value="PTB97473.1"/>
    <property type="molecule type" value="Genomic_DNA"/>
</dbReference>
<dbReference type="Pfam" id="PF04357">
    <property type="entry name" value="TamB"/>
    <property type="match status" value="2"/>
</dbReference>
<dbReference type="GO" id="GO:0009306">
    <property type="term" value="P:protein secretion"/>
    <property type="evidence" value="ECO:0007669"/>
    <property type="project" value="InterPro"/>
</dbReference>